<evidence type="ECO:0000313" key="3">
    <source>
        <dbReference type="EMBL" id="MDK2125862.1"/>
    </source>
</evidence>
<accession>A0ABT7E4M2</accession>
<proteinExistence type="predicted"/>
<gene>
    <name evidence="3" type="ORF">PZA18_17550</name>
</gene>
<organism evidence="3 4">
    <name type="scientific">Parachitinimonas caeni</name>
    <dbReference type="NCBI Taxonomy" id="3031301"/>
    <lineage>
        <taxon>Bacteria</taxon>
        <taxon>Pseudomonadati</taxon>
        <taxon>Pseudomonadota</taxon>
        <taxon>Betaproteobacteria</taxon>
        <taxon>Neisseriales</taxon>
        <taxon>Chitinibacteraceae</taxon>
        <taxon>Parachitinimonas</taxon>
    </lineage>
</organism>
<dbReference type="Gene3D" id="3.60.15.10">
    <property type="entry name" value="Ribonuclease Z/Hydroxyacylglutathione hydrolase-like"/>
    <property type="match status" value="1"/>
</dbReference>
<comment type="caution">
    <text evidence="3">The sequence shown here is derived from an EMBL/GenBank/DDBJ whole genome shotgun (WGS) entry which is preliminary data.</text>
</comment>
<dbReference type="InterPro" id="IPR036866">
    <property type="entry name" value="RibonucZ/Hydroxyglut_hydro"/>
</dbReference>
<dbReference type="PANTHER" id="PTHR15032">
    <property type="entry name" value="N-ACYL-PHOSPHATIDYLETHANOLAMINE-HYDROLYZING PHOSPHOLIPASE D"/>
    <property type="match status" value="1"/>
</dbReference>
<dbReference type="Proteomes" id="UP001172778">
    <property type="component" value="Unassembled WGS sequence"/>
</dbReference>
<dbReference type="RefSeq" id="WP_284102174.1">
    <property type="nucleotide sequence ID" value="NZ_JARRAF010000025.1"/>
</dbReference>
<keyword evidence="4" id="KW-1185">Reference proteome</keyword>
<reference evidence="3" key="1">
    <citation type="submission" date="2023-03" db="EMBL/GenBank/DDBJ databases">
        <title>Chitinimonas shenzhenensis gen. nov., sp. nov., a novel member of family Burkholderiaceae isolated from activated sludge collected in Shen Zhen, China.</title>
        <authorList>
            <person name="Wang X."/>
        </authorList>
    </citation>
    <scope>NUCLEOTIDE SEQUENCE</scope>
    <source>
        <strain evidence="3">DQS-5</strain>
    </source>
</reference>
<dbReference type="Pfam" id="PF12706">
    <property type="entry name" value="Lactamase_B_2"/>
    <property type="match status" value="1"/>
</dbReference>
<protein>
    <submittedName>
        <fullName evidence="3">MBL fold metallo-hydrolase</fullName>
    </submittedName>
</protein>
<evidence type="ECO:0000259" key="2">
    <source>
        <dbReference type="Pfam" id="PF12706"/>
    </source>
</evidence>
<dbReference type="SUPFAM" id="SSF56281">
    <property type="entry name" value="Metallo-hydrolase/oxidoreductase"/>
    <property type="match status" value="1"/>
</dbReference>
<dbReference type="InterPro" id="IPR001279">
    <property type="entry name" value="Metallo-B-lactamas"/>
</dbReference>
<feature type="region of interest" description="Disordered" evidence="1">
    <location>
        <begin position="336"/>
        <end position="360"/>
    </location>
</feature>
<sequence length="360" mass="40210">MSFCLTPLLLAVALAADAPSDHFDGTRFHNTPPTRQKTLLDAVKWNLTRQPNPDWQQLPAVAIPKLQAKVEGLVADVTFINHATTLVQLAGRNILTDPVYSERVSPVSFMGPKRYHPPAIPFESLPNIDLVVISHNHYDHLDLATLKRLDERFKPRILVGKGSGEWLRSHGLSEVVELDWWEKFDAGNGLEIIGVPAQHWSIRSGFDRNRMLWLGYAMSYQSKYIYFAGDTGYGPHFKAIHERLGAPSFSLLPIGAYLPRYMMIDNHMSPDDAVKAHIDLKSPASMGIHYGTFALADEGQRQPITDLALARSQRSISEAQFWAGELGIVKRITLNPVNNQPDPDQAVKTTPQPENQTPAL</sequence>
<name>A0ABT7E4M2_9NEIS</name>
<dbReference type="EMBL" id="JARRAF010000025">
    <property type="protein sequence ID" value="MDK2125862.1"/>
    <property type="molecule type" value="Genomic_DNA"/>
</dbReference>
<evidence type="ECO:0000313" key="4">
    <source>
        <dbReference type="Proteomes" id="UP001172778"/>
    </source>
</evidence>
<dbReference type="PANTHER" id="PTHR15032:SF4">
    <property type="entry name" value="N-ACYL-PHOSPHATIDYLETHANOLAMINE-HYDROLYZING PHOSPHOLIPASE D"/>
    <property type="match status" value="1"/>
</dbReference>
<feature type="domain" description="Metallo-beta-lactamase" evidence="2">
    <location>
        <begin position="92"/>
        <end position="290"/>
    </location>
</feature>
<evidence type="ECO:0000256" key="1">
    <source>
        <dbReference type="SAM" id="MobiDB-lite"/>
    </source>
</evidence>